<reference evidence="3 4" key="1">
    <citation type="journal article" date="2018" name="Arch. Microbiol.">
        <title>New insights into the metabolic potential of the phototrophic purple bacterium Rhodopila globiformis DSM 161(T) from its draft genome sequence and evidence for a vanadium-dependent nitrogenase.</title>
        <authorList>
            <person name="Imhoff J.F."/>
            <person name="Rahn T."/>
            <person name="Kunzel S."/>
            <person name="Neulinger S.C."/>
        </authorList>
    </citation>
    <scope>NUCLEOTIDE SEQUENCE [LARGE SCALE GENOMIC DNA]</scope>
    <source>
        <strain evidence="3 4">DSM 161</strain>
    </source>
</reference>
<feature type="domain" description="Luciferase-like" evidence="2">
    <location>
        <begin position="40"/>
        <end position="336"/>
    </location>
</feature>
<dbReference type="Pfam" id="PF00296">
    <property type="entry name" value="Bac_luciferase"/>
    <property type="match status" value="1"/>
</dbReference>
<dbReference type="InterPro" id="IPR011251">
    <property type="entry name" value="Luciferase-like_dom"/>
</dbReference>
<sequence length="375" mass="41739">MHPSPGARSHPSRQTLKASRLTPMPPVPRCGSHHPGGTTMRFGLIIRGQYPQGDDMRLRLREDLDAAKRAEQLGYDLIAKGSHYASHPFQYIQQIPYLCQVALVAPKLRLCPGVVLLPLHSPLHVAEELASLDIMCDGKLVFGAGIGYREVEFKAFGATQKQSARRFEECLEAVKRLWGEDFVTMKGSYFALDNANCTVKPLQKPMPPIWIGANADAGIRRAARVADAWFINPHNKIDTIAQQMEVYKRALDACGKPLPSELPMLREVFVAPTRAEAIRLARPYLEAKYSAYRDWGQDKVMPAGDAFSVDFEDLMNDRFLFGSPAEVTDQILGLQRRFGINTIVLGIHWAGMPASLAMEQMQIIAEDVFPAVRSA</sequence>
<protein>
    <recommendedName>
        <fullName evidence="2">Luciferase-like domain-containing protein</fullName>
    </recommendedName>
</protein>
<dbReference type="SUPFAM" id="SSF51679">
    <property type="entry name" value="Bacterial luciferase-like"/>
    <property type="match status" value="1"/>
</dbReference>
<dbReference type="PANTHER" id="PTHR30137">
    <property type="entry name" value="LUCIFERASE-LIKE MONOOXYGENASE"/>
    <property type="match status" value="1"/>
</dbReference>
<evidence type="ECO:0000313" key="3">
    <source>
        <dbReference type="EMBL" id="PPQ33710.1"/>
    </source>
</evidence>
<dbReference type="GO" id="GO:0005829">
    <property type="term" value="C:cytosol"/>
    <property type="evidence" value="ECO:0007669"/>
    <property type="project" value="TreeGrafter"/>
</dbReference>
<dbReference type="AlphaFoldDB" id="A0A2S6NGI7"/>
<dbReference type="Proteomes" id="UP000239724">
    <property type="component" value="Unassembled WGS sequence"/>
</dbReference>
<keyword evidence="4" id="KW-1185">Reference proteome</keyword>
<dbReference type="Gene3D" id="3.20.20.30">
    <property type="entry name" value="Luciferase-like domain"/>
    <property type="match status" value="1"/>
</dbReference>
<dbReference type="EMBL" id="NHRY01000139">
    <property type="protein sequence ID" value="PPQ33710.1"/>
    <property type="molecule type" value="Genomic_DNA"/>
</dbReference>
<evidence type="ECO:0000313" key="4">
    <source>
        <dbReference type="Proteomes" id="UP000239724"/>
    </source>
</evidence>
<organism evidence="3 4">
    <name type="scientific">Rhodopila globiformis</name>
    <name type="common">Rhodopseudomonas globiformis</name>
    <dbReference type="NCBI Taxonomy" id="1071"/>
    <lineage>
        <taxon>Bacteria</taxon>
        <taxon>Pseudomonadati</taxon>
        <taxon>Pseudomonadota</taxon>
        <taxon>Alphaproteobacteria</taxon>
        <taxon>Acetobacterales</taxon>
        <taxon>Acetobacteraceae</taxon>
        <taxon>Rhodopila</taxon>
    </lineage>
</organism>
<dbReference type="PANTHER" id="PTHR30137:SF6">
    <property type="entry name" value="LUCIFERASE-LIKE MONOOXYGENASE"/>
    <property type="match status" value="1"/>
</dbReference>
<comment type="caution">
    <text evidence="3">The sequence shown here is derived from an EMBL/GenBank/DDBJ whole genome shotgun (WGS) entry which is preliminary data.</text>
</comment>
<dbReference type="GO" id="GO:0016705">
    <property type="term" value="F:oxidoreductase activity, acting on paired donors, with incorporation or reduction of molecular oxygen"/>
    <property type="evidence" value="ECO:0007669"/>
    <property type="project" value="InterPro"/>
</dbReference>
<evidence type="ECO:0000259" key="2">
    <source>
        <dbReference type="Pfam" id="PF00296"/>
    </source>
</evidence>
<dbReference type="CDD" id="cd00347">
    <property type="entry name" value="Flavin_utilizing_monoxygenases"/>
    <property type="match status" value="1"/>
</dbReference>
<name>A0A2S6NGI7_RHOGL</name>
<feature type="region of interest" description="Disordered" evidence="1">
    <location>
        <begin position="1"/>
        <end position="36"/>
    </location>
</feature>
<evidence type="ECO:0000256" key="1">
    <source>
        <dbReference type="SAM" id="MobiDB-lite"/>
    </source>
</evidence>
<proteinExistence type="predicted"/>
<dbReference type="InterPro" id="IPR036661">
    <property type="entry name" value="Luciferase-like_sf"/>
</dbReference>
<gene>
    <name evidence="3" type="ORF">CCS01_13640</name>
</gene>
<dbReference type="InterPro" id="IPR050766">
    <property type="entry name" value="Bact_Lucif_Oxidored"/>
</dbReference>
<accession>A0A2S6NGI7</accession>